<accession>A0A2S9H0H2</accession>
<sequence>MTTIDSSIFFHSKSLIANFHLCELTYQQAEGKHNGISLKLRADHASYEKIETAAFFNNALENRLDIVEGGFNPDLNVFINIDLRQEHVHLLPTDQCDLTHYFQHMSKDDPLLQENFWNATFVWTEIHLSPTIGGGVIKVGYKTRFSTPANRIDLIKRQGSVSKAITTALIENNFPVYFDDASQCFALILKMEDAHYHTTITPDNQHSAMSIQLAYTIDIPPHKETQAIDLLSDINKEIIFGEFFIEKQKLTYCHAIQVAEELISDQWVSGALLASGSVMHHYAKKLEELIGQR</sequence>
<protein>
    <submittedName>
        <fullName evidence="1">Uncharacterized protein</fullName>
    </submittedName>
</protein>
<proteinExistence type="predicted"/>
<gene>
    <name evidence="1" type="ORF">S2091_1845</name>
</gene>
<evidence type="ECO:0000313" key="1">
    <source>
        <dbReference type="EMBL" id="PRC93458.1"/>
    </source>
</evidence>
<dbReference type="EMBL" id="PUGF01000007">
    <property type="protein sequence ID" value="PRC93458.1"/>
    <property type="molecule type" value="Genomic_DNA"/>
</dbReference>
<dbReference type="RefSeq" id="WP_105531505.1">
    <property type="nucleotide sequence ID" value="NZ_PUGF01000007.1"/>
</dbReference>
<dbReference type="InterPro" id="IPR019660">
    <property type="entry name" value="Put_sensory_transdc_reg_YbjN"/>
</dbReference>
<name>A0A2S9H0H2_9BURK</name>
<comment type="caution">
    <text evidence="1">The sequence shown here is derived from an EMBL/GenBank/DDBJ whole genome shotgun (WGS) entry which is preliminary data.</text>
</comment>
<organism evidence="1 2">
    <name type="scientific">Solimicrobium silvestre</name>
    <dbReference type="NCBI Taxonomy" id="2099400"/>
    <lineage>
        <taxon>Bacteria</taxon>
        <taxon>Pseudomonadati</taxon>
        <taxon>Pseudomonadota</taxon>
        <taxon>Betaproteobacteria</taxon>
        <taxon>Burkholderiales</taxon>
        <taxon>Oxalobacteraceae</taxon>
        <taxon>Solimicrobium</taxon>
    </lineage>
</organism>
<dbReference type="Pfam" id="PF10722">
    <property type="entry name" value="YbjN"/>
    <property type="match status" value="1"/>
</dbReference>
<evidence type="ECO:0000313" key="2">
    <source>
        <dbReference type="Proteomes" id="UP000237839"/>
    </source>
</evidence>
<keyword evidence="2" id="KW-1185">Reference proteome</keyword>
<dbReference type="Proteomes" id="UP000237839">
    <property type="component" value="Unassembled WGS sequence"/>
</dbReference>
<reference evidence="1 2" key="1">
    <citation type="submission" date="2018-02" db="EMBL/GenBank/DDBJ databases">
        <title>Solimicrobium silvestre gen. nov., sp. nov., isolated from alpine forest soil.</title>
        <authorList>
            <person name="Margesin R."/>
            <person name="Albuquerque L."/>
            <person name="Zhang D.-C."/>
            <person name="Froufe H.J.C."/>
            <person name="Severino R."/>
            <person name="Roxo I."/>
            <person name="Egas C."/>
            <person name="Da Costa M.S."/>
        </authorList>
    </citation>
    <scope>NUCLEOTIDE SEQUENCE [LARGE SCALE GENOMIC DNA]</scope>
    <source>
        <strain evidence="1 2">S20-91</strain>
    </source>
</reference>
<dbReference type="AlphaFoldDB" id="A0A2S9H0H2"/>